<organism evidence="2 3">
    <name type="scientific">Paenibacillus konkukensis</name>
    <dbReference type="NCBI Taxonomy" id="2020716"/>
    <lineage>
        <taxon>Bacteria</taxon>
        <taxon>Bacillati</taxon>
        <taxon>Bacillota</taxon>
        <taxon>Bacilli</taxon>
        <taxon>Bacillales</taxon>
        <taxon>Paenibacillaceae</taxon>
        <taxon>Paenibacillus</taxon>
    </lineage>
</organism>
<dbReference type="RefSeq" id="WP_249865182.1">
    <property type="nucleotide sequence ID" value="NZ_CP027059.1"/>
</dbReference>
<dbReference type="Gene3D" id="3.40.630.30">
    <property type="match status" value="1"/>
</dbReference>
<evidence type="ECO:0000313" key="3">
    <source>
        <dbReference type="Proteomes" id="UP001057134"/>
    </source>
</evidence>
<reference evidence="2" key="2">
    <citation type="journal article" date="2021" name="J Anim Sci Technol">
        <title>Complete genome sequence of Paenibacillus konkukensis sp. nov. SK3146 as a potential probiotic strain.</title>
        <authorList>
            <person name="Jung H.I."/>
            <person name="Park S."/>
            <person name="Niu K.M."/>
            <person name="Lee S.W."/>
            <person name="Kothari D."/>
            <person name="Yi K.J."/>
            <person name="Kim S.K."/>
        </authorList>
    </citation>
    <scope>NUCLEOTIDE SEQUENCE</scope>
    <source>
        <strain evidence="2">SK3146</strain>
    </source>
</reference>
<proteinExistence type="predicted"/>
<dbReference type="EMBL" id="CP027059">
    <property type="protein sequence ID" value="UQZ83118.1"/>
    <property type="molecule type" value="Genomic_DNA"/>
</dbReference>
<gene>
    <name evidence="2" type="ORF">SK3146_02279</name>
</gene>
<dbReference type="Proteomes" id="UP001057134">
    <property type="component" value="Chromosome"/>
</dbReference>
<feature type="domain" description="N-acetyltransferase" evidence="1">
    <location>
        <begin position="156"/>
        <end position="290"/>
    </location>
</feature>
<evidence type="ECO:0000313" key="2">
    <source>
        <dbReference type="EMBL" id="UQZ83118.1"/>
    </source>
</evidence>
<name>A0ABY4RLV3_9BACL</name>
<protein>
    <submittedName>
        <fullName evidence="2">Acetyltransferase (GNAT) family protein</fullName>
    </submittedName>
</protein>
<feature type="domain" description="N-acetyltransferase" evidence="1">
    <location>
        <begin position="1"/>
        <end position="142"/>
    </location>
</feature>
<dbReference type="SUPFAM" id="SSF55729">
    <property type="entry name" value="Acyl-CoA N-acyltransferases (Nat)"/>
    <property type="match status" value="1"/>
</dbReference>
<dbReference type="InterPro" id="IPR000182">
    <property type="entry name" value="GNAT_dom"/>
</dbReference>
<accession>A0ABY4RLV3</accession>
<sequence>MIEIVHLEPETAGPYQPFTYRSYRDWLVRPDADPEGQKLALGARWTGHPVGLLLAHSPARDDPARVLSVFVDGRFRNRGIGTALMQELKAHLHRIKKRACIEYYALNQYEALERVLVKSGWQPPAVYSRFYRCDIFAGMPSPWIRRFKLPARFRVVPWSELRQNELALMNTLQEQDFNDYFMPLQKESIIDRSCSLALKLDEQIVGWSIVDRELTDTLLYRALYIREAYRDQGLGLALAAQSAQRLGRTGATHTVIQILDKNMRMRKVAERLLAPMQPTVTAYKTALLEL</sequence>
<evidence type="ECO:0000259" key="1">
    <source>
        <dbReference type="PROSITE" id="PS51186"/>
    </source>
</evidence>
<dbReference type="CDD" id="cd04301">
    <property type="entry name" value="NAT_SF"/>
    <property type="match status" value="2"/>
</dbReference>
<dbReference type="Pfam" id="PF00583">
    <property type="entry name" value="Acetyltransf_1"/>
    <property type="match status" value="2"/>
</dbReference>
<reference evidence="2" key="1">
    <citation type="submission" date="2018-02" db="EMBL/GenBank/DDBJ databases">
        <authorList>
            <person name="Kim S.-K."/>
            <person name="Jung H.-I."/>
            <person name="Lee S.-W."/>
        </authorList>
    </citation>
    <scope>NUCLEOTIDE SEQUENCE</scope>
    <source>
        <strain evidence="2">SK3146</strain>
    </source>
</reference>
<keyword evidence="3" id="KW-1185">Reference proteome</keyword>
<dbReference type="PROSITE" id="PS51186">
    <property type="entry name" value="GNAT"/>
    <property type="match status" value="2"/>
</dbReference>
<dbReference type="InterPro" id="IPR016181">
    <property type="entry name" value="Acyl_CoA_acyltransferase"/>
</dbReference>